<dbReference type="GO" id="GO:0016787">
    <property type="term" value="F:hydrolase activity"/>
    <property type="evidence" value="ECO:0007669"/>
    <property type="project" value="UniProtKB-KW"/>
</dbReference>
<dbReference type="SUPFAM" id="SSF53474">
    <property type="entry name" value="alpha/beta-Hydrolases"/>
    <property type="match status" value="1"/>
</dbReference>
<keyword evidence="1 3" id="KW-0378">Hydrolase</keyword>
<evidence type="ECO:0000313" key="3">
    <source>
        <dbReference type="EMBL" id="MCQ1529929.1"/>
    </source>
</evidence>
<evidence type="ECO:0000256" key="1">
    <source>
        <dbReference type="ARBA" id="ARBA00022801"/>
    </source>
</evidence>
<dbReference type="PANTHER" id="PTHR43798">
    <property type="entry name" value="MONOACYLGLYCEROL LIPASE"/>
    <property type="match status" value="1"/>
</dbReference>
<feature type="domain" description="AB hydrolase-1" evidence="2">
    <location>
        <begin position="29"/>
        <end position="153"/>
    </location>
</feature>
<name>A0ABT1NFT3_9FIRM</name>
<evidence type="ECO:0000313" key="4">
    <source>
        <dbReference type="Proteomes" id="UP001651880"/>
    </source>
</evidence>
<proteinExistence type="predicted"/>
<sequence length="282" mass="33018">MKGVIMKRYFIKINESNVHITEWGNSDNPVIFCLHGLGSSSLSFIEIGEGLLNQFRIISIDAPGHGKTTAFEQETDYEIPNMVSWISNILDALKIDRFYFLSHSWGSFVALHFLAHYPDRIKGSILIDGGYQIKREQEISLEQEVDYYEKNFDDYIFDSWDDYLKEEQKNYQRWSSLLELAVKDLMIEDNKKIRWHVRGKTARRMIHAMYKYETVDIYNLLPNSIILLRATLPRDLEEHRDKIAKVFQQMTGGIVKPIKGTIHMLHWDKPDVVVAEILSSWI</sequence>
<protein>
    <submittedName>
        <fullName evidence="3">Alpha/beta hydrolase</fullName>
    </submittedName>
</protein>
<dbReference type="InterPro" id="IPR029058">
    <property type="entry name" value="AB_hydrolase_fold"/>
</dbReference>
<reference evidence="3 4" key="1">
    <citation type="submission" date="2021-10" db="EMBL/GenBank/DDBJ databases">
        <title>Lutispora strain m25 sp. nov., a thermophilic, non-spore-forming bacterium isolated from a lab-scale methanogenic bioreactor digesting anaerobic sludge.</title>
        <authorList>
            <person name="El Houari A."/>
            <person name="Mcdonald J."/>
        </authorList>
    </citation>
    <scope>NUCLEOTIDE SEQUENCE [LARGE SCALE GENOMIC DNA]</scope>
    <source>
        <strain evidence="4">m25</strain>
    </source>
</reference>
<dbReference type="InterPro" id="IPR000639">
    <property type="entry name" value="Epox_hydrolase-like"/>
</dbReference>
<dbReference type="EMBL" id="JAJEKE010000008">
    <property type="protein sequence ID" value="MCQ1529929.1"/>
    <property type="molecule type" value="Genomic_DNA"/>
</dbReference>
<comment type="caution">
    <text evidence="3">The sequence shown here is derived from an EMBL/GenBank/DDBJ whole genome shotgun (WGS) entry which is preliminary data.</text>
</comment>
<gene>
    <name evidence="3" type="ORF">LJD61_10285</name>
</gene>
<dbReference type="PANTHER" id="PTHR43798:SF31">
    <property type="entry name" value="AB HYDROLASE SUPERFAMILY PROTEIN YCLE"/>
    <property type="match status" value="1"/>
</dbReference>
<dbReference type="Pfam" id="PF00561">
    <property type="entry name" value="Abhydrolase_1"/>
    <property type="match status" value="1"/>
</dbReference>
<dbReference type="Proteomes" id="UP001651880">
    <property type="component" value="Unassembled WGS sequence"/>
</dbReference>
<organism evidence="3 4">
    <name type="scientific">Lutispora saccharofermentans</name>
    <dbReference type="NCBI Taxonomy" id="3024236"/>
    <lineage>
        <taxon>Bacteria</taxon>
        <taxon>Bacillati</taxon>
        <taxon>Bacillota</taxon>
        <taxon>Clostridia</taxon>
        <taxon>Lutisporales</taxon>
        <taxon>Lutisporaceae</taxon>
        <taxon>Lutispora</taxon>
    </lineage>
</organism>
<dbReference type="Gene3D" id="3.40.50.1820">
    <property type="entry name" value="alpha/beta hydrolase"/>
    <property type="match status" value="1"/>
</dbReference>
<evidence type="ECO:0000259" key="2">
    <source>
        <dbReference type="Pfam" id="PF00561"/>
    </source>
</evidence>
<dbReference type="InterPro" id="IPR000073">
    <property type="entry name" value="AB_hydrolase_1"/>
</dbReference>
<dbReference type="PRINTS" id="PR00412">
    <property type="entry name" value="EPOXHYDRLASE"/>
</dbReference>
<keyword evidence="4" id="KW-1185">Reference proteome</keyword>
<dbReference type="PRINTS" id="PR00111">
    <property type="entry name" value="ABHYDROLASE"/>
</dbReference>
<accession>A0ABT1NFT3</accession>
<dbReference type="InterPro" id="IPR050266">
    <property type="entry name" value="AB_hydrolase_sf"/>
</dbReference>